<dbReference type="EMBL" id="CP090958">
    <property type="protein sequence ID" value="WGW12396.1"/>
    <property type="molecule type" value="Genomic_DNA"/>
</dbReference>
<feature type="compositionally biased region" description="Polar residues" evidence="1">
    <location>
        <begin position="558"/>
        <end position="567"/>
    </location>
</feature>
<reference evidence="3 4" key="1">
    <citation type="submission" date="2023-05" db="EMBL/GenBank/DDBJ databases">
        <title>Lithophilousrod everest ZFBP1038 complete genpme.</title>
        <authorList>
            <person name="Tian M."/>
        </authorList>
    </citation>
    <scope>NUCLEOTIDE SEQUENCE [LARGE SCALE GENOMIC DNA]</scope>
    <source>
        <strain evidence="3 4">ZFBP1038</strain>
    </source>
</reference>
<dbReference type="SUPFAM" id="SSF51735">
    <property type="entry name" value="NAD(P)-binding Rossmann-fold domains"/>
    <property type="match status" value="1"/>
</dbReference>
<keyword evidence="4" id="KW-1185">Reference proteome</keyword>
<dbReference type="InterPro" id="IPR036291">
    <property type="entry name" value="NAD(P)-bd_dom_sf"/>
</dbReference>
<dbReference type="PANTHER" id="PTHR11117">
    <property type="entry name" value="SUCCINYL-COA LIGASE SUBUNIT ALPHA"/>
    <property type="match status" value="1"/>
</dbReference>
<dbReference type="PANTHER" id="PTHR11117:SF24">
    <property type="entry name" value="PROTEIN FDRA"/>
    <property type="match status" value="1"/>
</dbReference>
<name>A0ABY8QUA7_9MICO</name>
<dbReference type="RefSeq" id="WP_349639195.1">
    <property type="nucleotide sequence ID" value="NZ_CP090958.1"/>
</dbReference>
<dbReference type="InterPro" id="IPR016102">
    <property type="entry name" value="Succinyl-CoA_synth-like"/>
</dbReference>
<dbReference type="Gene3D" id="3.40.50.261">
    <property type="entry name" value="Succinyl-CoA synthetase domains"/>
    <property type="match status" value="1"/>
</dbReference>
<protein>
    <submittedName>
        <fullName evidence="3">FdrA family protein</fullName>
    </submittedName>
</protein>
<feature type="compositionally biased region" description="Basic and acidic residues" evidence="1">
    <location>
        <begin position="537"/>
        <end position="551"/>
    </location>
</feature>
<dbReference type="InterPro" id="IPR005811">
    <property type="entry name" value="SUCC_ACL_C"/>
</dbReference>
<feature type="region of interest" description="Disordered" evidence="1">
    <location>
        <begin position="537"/>
        <end position="567"/>
    </location>
</feature>
<dbReference type="Gene3D" id="3.40.50.720">
    <property type="entry name" value="NAD(P)-binding Rossmann-like Domain"/>
    <property type="match status" value="1"/>
</dbReference>
<evidence type="ECO:0000256" key="1">
    <source>
        <dbReference type="SAM" id="MobiDB-lite"/>
    </source>
</evidence>
<dbReference type="SUPFAM" id="SSF52210">
    <property type="entry name" value="Succinyl-CoA synthetase domains"/>
    <property type="match status" value="2"/>
</dbReference>
<feature type="domain" description="ATP-citrate synthase/succinyl-CoA ligase C-terminal" evidence="2">
    <location>
        <begin position="363"/>
        <end position="528"/>
    </location>
</feature>
<organism evidence="3 4">
    <name type="scientific">Saxibacter everestensis</name>
    <dbReference type="NCBI Taxonomy" id="2909229"/>
    <lineage>
        <taxon>Bacteria</taxon>
        <taxon>Bacillati</taxon>
        <taxon>Actinomycetota</taxon>
        <taxon>Actinomycetes</taxon>
        <taxon>Micrococcales</taxon>
        <taxon>Brevibacteriaceae</taxon>
        <taxon>Saxibacter</taxon>
    </lineage>
</organism>
<proteinExistence type="predicted"/>
<dbReference type="Pfam" id="PF00549">
    <property type="entry name" value="Ligase_CoA"/>
    <property type="match status" value="1"/>
</dbReference>
<evidence type="ECO:0000259" key="2">
    <source>
        <dbReference type="Pfam" id="PF00549"/>
    </source>
</evidence>
<gene>
    <name evidence="3" type="ORF">LWF01_01095</name>
</gene>
<dbReference type="Proteomes" id="UP001209083">
    <property type="component" value="Chromosome"/>
</dbReference>
<accession>A0ABY8QUA7</accession>
<evidence type="ECO:0000313" key="4">
    <source>
        <dbReference type="Proteomes" id="UP001209083"/>
    </source>
</evidence>
<sequence length="567" mass="58218">MGETFVEARSGSYHDSVTLLRLSKDVAAVPGIRAAQVAMATPLNLDVLSTMGFTLPVVGPDQLLIALEAEEGTHAADVFTTAVAEIERRLGAKRNGSGAVRADRQPPRTVSAALRDVPAPLALISVPGPNAAAEAWDALDNGVNVMLFSDNVSIADEISLKEAARERGLLVMGPDCGTAIVGGVGLGFANAVRPGPVSVIAASGTGAQQLLALLDAASIGVRHCIGLGGRDLGAGVAGRGALQALDVLAADQETEVIVVVSKPADPAVLESLRVRAADLGQPLIWAVLGPDQPDLSEAVQDVCRFLGTEVPEWPSWNPVSNSDPELPGSATRIDGSALVDATPGTDDSETGSKTPSGTLLRGLYAGGTLCDEALAIAGRTLGPIASNVTLDSSWPHLELAGASDLKTAFNQNGHSIVDLGDDTLTSGRAHPMIDASLRLDLLDDAAADTRVGVVLFDVVLGYGAADDPAGEYRPAIEATLAARDDLGVVIALIGTATDPQNLSRQAEQLSAAGAHVYLSNAQAARAAVQLLVHRQVADHRQDAGPRQDAGHRQVSAGAGTQSVEGER</sequence>
<evidence type="ECO:0000313" key="3">
    <source>
        <dbReference type="EMBL" id="WGW12396.1"/>
    </source>
</evidence>